<comment type="subcellular location">
    <subcellularLocation>
        <location evidence="1">Secreted</location>
    </subcellularLocation>
</comment>
<name>A0A8J6HAI2_TENMO</name>
<proteinExistence type="inferred from homology"/>
<dbReference type="Gene3D" id="3.40.50.1820">
    <property type="entry name" value="alpha/beta hydrolase"/>
    <property type="match status" value="3"/>
</dbReference>
<evidence type="ECO:0000256" key="5">
    <source>
        <dbReference type="SAM" id="Coils"/>
    </source>
</evidence>
<dbReference type="FunFam" id="3.40.50.1820:FF:000076">
    <property type="entry name" value="phospholipase A1"/>
    <property type="match status" value="1"/>
</dbReference>
<dbReference type="GO" id="GO:0016298">
    <property type="term" value="F:lipase activity"/>
    <property type="evidence" value="ECO:0007669"/>
    <property type="project" value="InterPro"/>
</dbReference>
<feature type="domain" description="Reverse transcriptase" evidence="6">
    <location>
        <begin position="274"/>
        <end position="359"/>
    </location>
</feature>
<feature type="domain" description="Lipase" evidence="7">
    <location>
        <begin position="783"/>
        <end position="971"/>
    </location>
</feature>
<evidence type="ECO:0000259" key="7">
    <source>
        <dbReference type="Pfam" id="PF00151"/>
    </source>
</evidence>
<evidence type="ECO:0000313" key="9">
    <source>
        <dbReference type="Proteomes" id="UP000719412"/>
    </source>
</evidence>
<comment type="similarity">
    <text evidence="2 4">Belongs to the AB hydrolase superfamily. Lipase family.</text>
</comment>
<protein>
    <recommendedName>
        <fullName evidence="10">Lipase domain-containing protein</fullName>
    </recommendedName>
</protein>
<dbReference type="SUPFAM" id="SSF53474">
    <property type="entry name" value="alpha/beta-Hydrolases"/>
    <property type="match status" value="3"/>
</dbReference>
<keyword evidence="3" id="KW-0964">Secreted</keyword>
<dbReference type="CDD" id="cd00707">
    <property type="entry name" value="Pancreat_lipase_like"/>
    <property type="match status" value="1"/>
</dbReference>
<dbReference type="GO" id="GO:0016042">
    <property type="term" value="P:lipid catabolic process"/>
    <property type="evidence" value="ECO:0007669"/>
    <property type="project" value="TreeGrafter"/>
</dbReference>
<dbReference type="Proteomes" id="UP000719412">
    <property type="component" value="Unassembled WGS sequence"/>
</dbReference>
<feature type="coiled-coil region" evidence="5">
    <location>
        <begin position="248"/>
        <end position="282"/>
    </location>
</feature>
<dbReference type="EMBL" id="JABDTM020027139">
    <property type="protein sequence ID" value="KAH0810973.1"/>
    <property type="molecule type" value="Genomic_DNA"/>
</dbReference>
<evidence type="ECO:0000256" key="2">
    <source>
        <dbReference type="ARBA" id="ARBA00010701"/>
    </source>
</evidence>
<organism evidence="8 9">
    <name type="scientific">Tenebrio molitor</name>
    <name type="common">Yellow mealworm beetle</name>
    <dbReference type="NCBI Taxonomy" id="7067"/>
    <lineage>
        <taxon>Eukaryota</taxon>
        <taxon>Metazoa</taxon>
        <taxon>Ecdysozoa</taxon>
        <taxon>Arthropoda</taxon>
        <taxon>Hexapoda</taxon>
        <taxon>Insecta</taxon>
        <taxon>Pterygota</taxon>
        <taxon>Neoptera</taxon>
        <taxon>Endopterygota</taxon>
        <taxon>Coleoptera</taxon>
        <taxon>Polyphaga</taxon>
        <taxon>Cucujiformia</taxon>
        <taxon>Tenebrionidae</taxon>
        <taxon>Tenebrio</taxon>
    </lineage>
</organism>
<comment type="caution">
    <text evidence="8">The sequence shown here is derived from an EMBL/GenBank/DDBJ whole genome shotgun (WGS) entry which is preliminary data.</text>
</comment>
<evidence type="ECO:0000256" key="4">
    <source>
        <dbReference type="RuleBase" id="RU004262"/>
    </source>
</evidence>
<dbReference type="PANTHER" id="PTHR11610">
    <property type="entry name" value="LIPASE"/>
    <property type="match status" value="1"/>
</dbReference>
<dbReference type="PANTHER" id="PTHR11610:SF151">
    <property type="entry name" value="PHOSPHOLIPASE A1 MEMBER A-LIKE PROTEIN"/>
    <property type="match status" value="1"/>
</dbReference>
<dbReference type="PRINTS" id="PR01345">
    <property type="entry name" value="CERVTRCPTASE"/>
</dbReference>
<keyword evidence="9" id="KW-1185">Reference proteome</keyword>
<accession>A0A8J6HAI2</accession>
<feature type="domain" description="Lipase" evidence="7">
    <location>
        <begin position="535"/>
        <end position="760"/>
    </location>
</feature>
<dbReference type="InterPro" id="IPR000734">
    <property type="entry name" value="TAG_lipase"/>
</dbReference>
<evidence type="ECO:0000259" key="6">
    <source>
        <dbReference type="Pfam" id="PF00078"/>
    </source>
</evidence>
<evidence type="ECO:0000313" key="8">
    <source>
        <dbReference type="EMBL" id="KAH0810973.1"/>
    </source>
</evidence>
<evidence type="ECO:0000256" key="3">
    <source>
        <dbReference type="ARBA" id="ARBA00022525"/>
    </source>
</evidence>
<dbReference type="GO" id="GO:0017171">
    <property type="term" value="F:serine hydrolase activity"/>
    <property type="evidence" value="ECO:0007669"/>
    <property type="project" value="TreeGrafter"/>
</dbReference>
<sequence length="1702" mass="190375">MAKEFKFRLRFTTEDDLILLRDVVGHNPFKGPSKWKQIQANLLCVSGKNFSIRSVREHVEHLLKLFVKKDRANLRKSGTEEQYSEKQRLLEEVKRLSTEFKERRFGKKGVSASRAEGIFARNVAAFDNDSTQISVHTQESTTNDGDRGSEVHFDVADPLEMGDEEPVNCTPDQYSRSPTDNSRIIKEEIELESRSESPTESATGTFASVPMEVPRPKRVRKSENALKNSSVEFLRQKQSADGDLAERQLRLQERRLELDERKQKLEEEKFELEKRERESRLLVHSGVPQGSVLGPLLFIAYTADLGCILRSPFAMYADDIKLYNISNQSMALEQDLLAIHDWSCDWLLPLNSDKCGVLHIGNTNPKHIYRINGKELASFDNYRDLGVTVSFDLSWSNHILKITKKANSILFLLNKVFRKSSPAIFAKLYKTYVRPVLEFANCVWTPVLQRDIQLLELVQRRATRVPFGRSRPQYTARLSLIGIPSLSARRVRGDLLVVFRALSSEQSPIRHLFTLHEGGRTRGHSLKLLKDRPTDQRQRCPDPDIRYILYSGTKNQTVNYIQSDWLRQSIWDHTKEDIIVIHGYAGGDGTLPMAVLRDAYISVGSYNVWVVDWGRLAQPPCYRAAVHNLKAVGRCTGDLLMGLRAAGLMADKMTCVGHSLGAHICGLISQYVLFRVHRIIGLDPARPLVPSQSRLDSGNAAAVHILHTNAGHYGESGKSGHVDFCINGGRIQPFCENTKIDEQLCSHVWAVCYLAESLFSDFVKKAEPCSRRCPTGPRPGHRIVDWGPLSQIPCYATAYLNTWHVGQCIAILAVSLIPLGIDPSLLHLVGFSLGAHIAGFTGANIKRALKVRPGRITGLDPALPFFATLNEEWKLDTSDAKFVDVVHTSAGTFGKIEALGHVDFYMNGGSLQPACYEAPYPPLCSHAMSGIYFAESIINRKSFTGVQCDNVANYVLGLCSGQPRAVMGEFINTSVKLVDEECVRQFGDKMWKQIFTIFVYFQCVNLQEPIIIVPTDDHPQQVTRQGTAATRGTIVIGSCKIVIDKLCPDPDVTFYLYSKKHQEEPEPVRIGADPGVSNLSSTAFNPALPTKIIIHGYNSDMYLNVLVEIKKQYFVQGENMNIFFVDWASLAIGPCYPAAVWNTKHVGECTSQLVERIRELGAKNIHLIGFSLGGQLTNFVANALRPYKVSRITGLDPAGPGFLTAGPENKLDKTDAEFVDVLHTNAFVQGTVEESGHVDFYLNGGVIQPGCWAENRFFACNHHRAPIYFAESVTTQKGFWGWPCPSYTEYLLGRCPPKEPQIIMGEHVNKTSSGVHLVITDSVSPFAVGKFTGPAIEIFVKSERHRADIVAKYKKEIMSFIDEDDVIDSLYQHSQLNNKIRKSSYRNERNIPTEVQVENAYDSTSLCTNFSKKAIVKTQVIFYSLPQDFFLLSLFIFSLPLNTVFVSRTPKRLVRDPTGIIAGSLRSSYLQFSTQAQSSPSKLTLTGVPGAHLPAAISTAATTVRAFPTKKKPDVFQAILEIDRFAYETVMKRGVVGYDHCVVYDALEVSRYFNCNDFNHSSRSCCNVRSCPRCSLDHDVKSCKSETLKCINCVPLNKSKNLNLDVAHAAWDTGCPAYRTSIDKLKEDILAVHNWNCYYSNLNSLLAKFDELLTSVLSGSPHLLLRRGLVSITTTLLSTYRATPSIVEIESVPGVEVFAFTL</sequence>
<evidence type="ECO:0000256" key="1">
    <source>
        <dbReference type="ARBA" id="ARBA00004613"/>
    </source>
</evidence>
<reference evidence="8" key="2">
    <citation type="submission" date="2021-08" db="EMBL/GenBank/DDBJ databases">
        <authorList>
            <person name="Eriksson T."/>
        </authorList>
    </citation>
    <scope>NUCLEOTIDE SEQUENCE</scope>
    <source>
        <strain evidence="8">Stoneville</strain>
        <tissue evidence="8">Whole head</tissue>
    </source>
</reference>
<keyword evidence="5" id="KW-0175">Coiled coil</keyword>
<dbReference type="InterPro" id="IPR029058">
    <property type="entry name" value="AB_hydrolase_fold"/>
</dbReference>
<evidence type="ECO:0008006" key="10">
    <source>
        <dbReference type="Google" id="ProtNLM"/>
    </source>
</evidence>
<gene>
    <name evidence="8" type="ORF">GEV33_011818</name>
</gene>
<dbReference type="InterPro" id="IPR000477">
    <property type="entry name" value="RT_dom"/>
</dbReference>
<dbReference type="InterPro" id="IPR013818">
    <property type="entry name" value="Lipase"/>
</dbReference>
<dbReference type="InterPro" id="IPR033906">
    <property type="entry name" value="Lipase_N"/>
</dbReference>
<reference evidence="8" key="1">
    <citation type="journal article" date="2020" name="J Insects Food Feed">
        <title>The yellow mealworm (Tenebrio molitor) genome: a resource for the emerging insects as food and feed industry.</title>
        <authorList>
            <person name="Eriksson T."/>
            <person name="Andere A."/>
            <person name="Kelstrup H."/>
            <person name="Emery V."/>
            <person name="Picard C."/>
        </authorList>
    </citation>
    <scope>NUCLEOTIDE SEQUENCE</scope>
    <source>
        <strain evidence="8">Stoneville</strain>
        <tissue evidence="8">Whole head</tissue>
    </source>
</reference>
<feature type="domain" description="Lipase" evidence="7">
    <location>
        <begin position="1049"/>
        <end position="1311"/>
    </location>
</feature>
<dbReference type="GO" id="GO:0005615">
    <property type="term" value="C:extracellular space"/>
    <property type="evidence" value="ECO:0007669"/>
    <property type="project" value="TreeGrafter"/>
</dbReference>
<dbReference type="Pfam" id="PF00078">
    <property type="entry name" value="RVT_1"/>
    <property type="match status" value="1"/>
</dbReference>
<dbReference type="Pfam" id="PF00151">
    <property type="entry name" value="Lipase"/>
    <property type="match status" value="3"/>
</dbReference>